<keyword evidence="3" id="KW-1185">Reference proteome</keyword>
<gene>
    <name evidence="2" type="ORF">PVAP13_6NG161606</name>
</gene>
<organism evidence="2 3">
    <name type="scientific">Panicum virgatum</name>
    <name type="common">Blackwell switchgrass</name>
    <dbReference type="NCBI Taxonomy" id="38727"/>
    <lineage>
        <taxon>Eukaryota</taxon>
        <taxon>Viridiplantae</taxon>
        <taxon>Streptophyta</taxon>
        <taxon>Embryophyta</taxon>
        <taxon>Tracheophyta</taxon>
        <taxon>Spermatophyta</taxon>
        <taxon>Magnoliopsida</taxon>
        <taxon>Liliopsida</taxon>
        <taxon>Poales</taxon>
        <taxon>Poaceae</taxon>
        <taxon>PACMAD clade</taxon>
        <taxon>Panicoideae</taxon>
        <taxon>Panicodae</taxon>
        <taxon>Paniceae</taxon>
        <taxon>Panicinae</taxon>
        <taxon>Panicum</taxon>
        <taxon>Panicum sect. Hiantes</taxon>
    </lineage>
</organism>
<accession>A0A8T0QXB3</accession>
<name>A0A8T0QXB3_PANVG</name>
<protein>
    <submittedName>
        <fullName evidence="2">Uncharacterized protein</fullName>
    </submittedName>
</protein>
<dbReference type="AlphaFoldDB" id="A0A8T0QXB3"/>
<sequence>MEWKEKQACIGRSLPLFNGSCVLSKKVEEDVAADLFLVAHGHLDEHHGDVSVGVVIGVAVLHVGGGALPATAGLVAGGRDTGLDAADLDPEAGEALHDAVHGLHHEEQDAEGGQLLDGPGDVVDAELEPGHVRPVQPPLDLLPLRHAEVLRQLPQVLRQVPEVPRQVLQLLRQVLELLLELLQVPRQVLRELPPLEVGDGLQGEHGEGEQQERAQEPEHHPAAPGGLGVGLLVGVAAAADAAVHGAQDAPEAGGHPGHAAHGAVRAQEEHPGELLGVLATGLVGGRHAGPVDLHQRVGVVHLHHHRRAALLLAAPPRARRRHG</sequence>
<evidence type="ECO:0000313" key="3">
    <source>
        <dbReference type="Proteomes" id="UP000823388"/>
    </source>
</evidence>
<reference evidence="2" key="1">
    <citation type="submission" date="2020-05" db="EMBL/GenBank/DDBJ databases">
        <title>WGS assembly of Panicum virgatum.</title>
        <authorList>
            <person name="Lovell J.T."/>
            <person name="Jenkins J."/>
            <person name="Shu S."/>
            <person name="Juenger T.E."/>
            <person name="Schmutz J."/>
        </authorList>
    </citation>
    <scope>NUCLEOTIDE SEQUENCE</scope>
    <source>
        <strain evidence="2">AP13</strain>
    </source>
</reference>
<feature type="compositionally biased region" description="Basic and acidic residues" evidence="1">
    <location>
        <begin position="202"/>
        <end position="221"/>
    </location>
</feature>
<feature type="compositionally biased region" description="Low complexity" evidence="1">
    <location>
        <begin position="244"/>
        <end position="263"/>
    </location>
</feature>
<evidence type="ECO:0000313" key="2">
    <source>
        <dbReference type="EMBL" id="KAG2577806.1"/>
    </source>
</evidence>
<feature type="region of interest" description="Disordered" evidence="1">
    <location>
        <begin position="195"/>
        <end position="227"/>
    </location>
</feature>
<feature type="region of interest" description="Disordered" evidence="1">
    <location>
        <begin position="244"/>
        <end position="268"/>
    </location>
</feature>
<dbReference type="EMBL" id="CM029048">
    <property type="protein sequence ID" value="KAG2577806.1"/>
    <property type="molecule type" value="Genomic_DNA"/>
</dbReference>
<dbReference type="Proteomes" id="UP000823388">
    <property type="component" value="Chromosome 6N"/>
</dbReference>
<comment type="caution">
    <text evidence="2">The sequence shown here is derived from an EMBL/GenBank/DDBJ whole genome shotgun (WGS) entry which is preliminary data.</text>
</comment>
<proteinExistence type="predicted"/>
<evidence type="ECO:0000256" key="1">
    <source>
        <dbReference type="SAM" id="MobiDB-lite"/>
    </source>
</evidence>